<protein>
    <submittedName>
        <fullName evidence="7">Outer membrane protein OmpA-like peptidoglycan-associated protein</fullName>
    </submittedName>
</protein>
<comment type="subcellular location">
    <subcellularLocation>
        <location evidence="1">Cell outer membrane</location>
    </subcellularLocation>
</comment>
<feature type="domain" description="OmpA-like" evidence="6">
    <location>
        <begin position="59"/>
        <end position="175"/>
    </location>
</feature>
<reference evidence="7 8" key="1">
    <citation type="submission" date="2020-08" db="EMBL/GenBank/DDBJ databases">
        <title>Genomic Encyclopedia of Type Strains, Phase IV (KMG-IV): sequencing the most valuable type-strain genomes for metagenomic binning, comparative biology and taxonomic classification.</title>
        <authorList>
            <person name="Goeker M."/>
        </authorList>
    </citation>
    <scope>NUCLEOTIDE SEQUENCE [LARGE SCALE GENOMIC DNA]</scope>
    <source>
        <strain evidence="7 8">DSM 103377</strain>
    </source>
</reference>
<evidence type="ECO:0000256" key="4">
    <source>
        <dbReference type="PROSITE-ProRule" id="PRU00473"/>
    </source>
</evidence>
<evidence type="ECO:0000313" key="8">
    <source>
        <dbReference type="Proteomes" id="UP000553766"/>
    </source>
</evidence>
<dbReference type="PANTHER" id="PTHR30329:SF21">
    <property type="entry name" value="LIPOPROTEIN YIAD-RELATED"/>
    <property type="match status" value="1"/>
</dbReference>
<evidence type="ECO:0000256" key="2">
    <source>
        <dbReference type="ARBA" id="ARBA00023136"/>
    </source>
</evidence>
<dbReference type="Proteomes" id="UP000553766">
    <property type="component" value="Unassembled WGS sequence"/>
</dbReference>
<dbReference type="InterPro" id="IPR006665">
    <property type="entry name" value="OmpA-like"/>
</dbReference>
<name>A0A840WMX1_9RHOB</name>
<evidence type="ECO:0000256" key="5">
    <source>
        <dbReference type="SAM" id="SignalP"/>
    </source>
</evidence>
<evidence type="ECO:0000256" key="3">
    <source>
        <dbReference type="ARBA" id="ARBA00023237"/>
    </source>
</evidence>
<dbReference type="PROSITE" id="PS51123">
    <property type="entry name" value="OMPA_2"/>
    <property type="match status" value="1"/>
</dbReference>
<keyword evidence="5" id="KW-0732">Signal</keyword>
<sequence>MSLSKRHLPALIAIVALSACSANEIGSNPDNPSFGTATAQNRIAQKSSLSQGQRAINLARAFNEAVPNTVTFDFNSTTLGPEARQTLDLQANWLRRNTGTQFEIVGHADLVGGEAVNQRIGLERATAALEYLVAQGVPRERLIALASLGEEQPVVQTEERERLNRRAVTQVSGTQIIGDGRGFDGQVALRIYSDYIAGTGPVLTVPEDSVGNLGTSDE</sequence>
<proteinExistence type="predicted"/>
<evidence type="ECO:0000313" key="7">
    <source>
        <dbReference type="EMBL" id="MBB5515931.1"/>
    </source>
</evidence>
<keyword evidence="8" id="KW-1185">Reference proteome</keyword>
<dbReference type="Pfam" id="PF00691">
    <property type="entry name" value="OmpA"/>
    <property type="match status" value="1"/>
</dbReference>
<keyword evidence="2 4" id="KW-0472">Membrane</keyword>
<dbReference type="PROSITE" id="PS51257">
    <property type="entry name" value="PROKAR_LIPOPROTEIN"/>
    <property type="match status" value="1"/>
</dbReference>
<dbReference type="InterPro" id="IPR050330">
    <property type="entry name" value="Bact_OuterMem_StrucFunc"/>
</dbReference>
<dbReference type="AlphaFoldDB" id="A0A840WMX1"/>
<evidence type="ECO:0000256" key="1">
    <source>
        <dbReference type="ARBA" id="ARBA00004442"/>
    </source>
</evidence>
<dbReference type="Gene3D" id="3.30.1330.60">
    <property type="entry name" value="OmpA-like domain"/>
    <property type="match status" value="1"/>
</dbReference>
<dbReference type="PRINTS" id="PR01021">
    <property type="entry name" value="OMPADOMAIN"/>
</dbReference>
<gene>
    <name evidence="7" type="ORF">FHS89_001951</name>
</gene>
<feature type="signal peptide" evidence="5">
    <location>
        <begin position="1"/>
        <end position="21"/>
    </location>
</feature>
<keyword evidence="3" id="KW-0998">Cell outer membrane</keyword>
<evidence type="ECO:0000259" key="6">
    <source>
        <dbReference type="PROSITE" id="PS51123"/>
    </source>
</evidence>
<dbReference type="PANTHER" id="PTHR30329">
    <property type="entry name" value="STATOR ELEMENT OF FLAGELLAR MOTOR COMPLEX"/>
    <property type="match status" value="1"/>
</dbReference>
<organism evidence="7 8">
    <name type="scientific">Rubricella aquisinus</name>
    <dbReference type="NCBI Taxonomy" id="2028108"/>
    <lineage>
        <taxon>Bacteria</taxon>
        <taxon>Pseudomonadati</taxon>
        <taxon>Pseudomonadota</taxon>
        <taxon>Alphaproteobacteria</taxon>
        <taxon>Rhodobacterales</taxon>
        <taxon>Paracoccaceae</taxon>
        <taxon>Rubricella</taxon>
    </lineage>
</organism>
<dbReference type="SUPFAM" id="SSF103088">
    <property type="entry name" value="OmpA-like"/>
    <property type="match status" value="1"/>
</dbReference>
<dbReference type="GO" id="GO:0009279">
    <property type="term" value="C:cell outer membrane"/>
    <property type="evidence" value="ECO:0007669"/>
    <property type="project" value="UniProtKB-SubCell"/>
</dbReference>
<accession>A0A840WMX1</accession>
<dbReference type="RefSeq" id="WP_184011057.1">
    <property type="nucleotide sequence ID" value="NZ_JACIJS010000005.1"/>
</dbReference>
<dbReference type="CDD" id="cd07185">
    <property type="entry name" value="OmpA_C-like"/>
    <property type="match status" value="1"/>
</dbReference>
<dbReference type="EMBL" id="JACIJS010000005">
    <property type="protein sequence ID" value="MBB5515931.1"/>
    <property type="molecule type" value="Genomic_DNA"/>
</dbReference>
<dbReference type="InterPro" id="IPR036737">
    <property type="entry name" value="OmpA-like_sf"/>
</dbReference>
<dbReference type="InterPro" id="IPR006664">
    <property type="entry name" value="OMP_bac"/>
</dbReference>
<feature type="chain" id="PRO_5032372280" evidence="5">
    <location>
        <begin position="22"/>
        <end position="218"/>
    </location>
</feature>
<comment type="caution">
    <text evidence="7">The sequence shown here is derived from an EMBL/GenBank/DDBJ whole genome shotgun (WGS) entry which is preliminary data.</text>
</comment>